<evidence type="ECO:0000256" key="1">
    <source>
        <dbReference type="ARBA" id="ARBA00022737"/>
    </source>
</evidence>
<dbReference type="Pfam" id="PF20431">
    <property type="entry name" value="E_motif"/>
    <property type="match status" value="1"/>
</dbReference>
<keyword evidence="4" id="KW-1185">Reference proteome</keyword>
<dbReference type="PANTHER" id="PTHR47926:SF431">
    <property type="entry name" value="PENTATRICOPEPTIDE REPEAT-CONTAINING PROTEIN-RELATED"/>
    <property type="match status" value="1"/>
</dbReference>
<evidence type="ECO:0000313" key="3">
    <source>
        <dbReference type="EMBL" id="CAH9087314.1"/>
    </source>
</evidence>
<dbReference type="GO" id="GO:0003729">
    <property type="term" value="F:mRNA binding"/>
    <property type="evidence" value="ECO:0007669"/>
    <property type="project" value="UniProtKB-ARBA"/>
</dbReference>
<evidence type="ECO:0000313" key="4">
    <source>
        <dbReference type="Proteomes" id="UP001152484"/>
    </source>
</evidence>
<name>A0A9P0Z622_CUSEU</name>
<feature type="repeat" description="PPR" evidence="2">
    <location>
        <begin position="340"/>
        <end position="374"/>
    </location>
</feature>
<feature type="repeat" description="PPR" evidence="2">
    <location>
        <begin position="164"/>
        <end position="198"/>
    </location>
</feature>
<feature type="repeat" description="PPR" evidence="2">
    <location>
        <begin position="268"/>
        <end position="303"/>
    </location>
</feature>
<comment type="caution">
    <text evidence="3">The sequence shown here is derived from an EMBL/GenBank/DDBJ whole genome shotgun (WGS) entry which is preliminary data.</text>
</comment>
<evidence type="ECO:0000256" key="2">
    <source>
        <dbReference type="PROSITE-ProRule" id="PRU00708"/>
    </source>
</evidence>
<reference evidence="3" key="1">
    <citation type="submission" date="2022-07" db="EMBL/GenBank/DDBJ databases">
        <authorList>
            <person name="Macas J."/>
            <person name="Novak P."/>
            <person name="Neumann P."/>
        </authorList>
    </citation>
    <scope>NUCLEOTIDE SEQUENCE</scope>
</reference>
<dbReference type="InterPro" id="IPR011990">
    <property type="entry name" value="TPR-like_helical_dom_sf"/>
</dbReference>
<protein>
    <recommendedName>
        <fullName evidence="5">Pentatricopeptide repeat-containing protein</fullName>
    </recommendedName>
</protein>
<gene>
    <name evidence="3" type="ORF">CEURO_LOCUS10007</name>
</gene>
<dbReference type="Pfam" id="PF01535">
    <property type="entry name" value="PPR"/>
    <property type="match status" value="7"/>
</dbReference>
<evidence type="ECO:0008006" key="5">
    <source>
        <dbReference type="Google" id="ProtNLM"/>
    </source>
</evidence>
<dbReference type="FunFam" id="1.25.40.10:FF:000073">
    <property type="entry name" value="Pentatricopeptide repeat-containing protein chloroplastic"/>
    <property type="match status" value="1"/>
</dbReference>
<dbReference type="InterPro" id="IPR002885">
    <property type="entry name" value="PPR_rpt"/>
</dbReference>
<dbReference type="NCBIfam" id="TIGR00756">
    <property type="entry name" value="PPR"/>
    <property type="match status" value="3"/>
</dbReference>
<dbReference type="EMBL" id="CAMAPE010000019">
    <property type="protein sequence ID" value="CAH9087314.1"/>
    <property type="molecule type" value="Genomic_DNA"/>
</dbReference>
<dbReference type="OrthoDB" id="185373at2759"/>
<dbReference type="PANTHER" id="PTHR47926">
    <property type="entry name" value="PENTATRICOPEPTIDE REPEAT-CONTAINING PROTEIN"/>
    <property type="match status" value="1"/>
</dbReference>
<dbReference type="PROSITE" id="PS51375">
    <property type="entry name" value="PPR"/>
    <property type="match status" value="4"/>
</dbReference>
<dbReference type="InterPro" id="IPR046848">
    <property type="entry name" value="E_motif"/>
</dbReference>
<dbReference type="InterPro" id="IPR046960">
    <property type="entry name" value="PPR_At4g14850-like_plant"/>
</dbReference>
<keyword evidence="1" id="KW-0677">Repeat</keyword>
<accession>A0A9P0Z622</accession>
<feature type="repeat" description="PPR" evidence="2">
    <location>
        <begin position="476"/>
        <end position="510"/>
    </location>
</feature>
<dbReference type="AlphaFoldDB" id="A0A9P0Z622"/>
<dbReference type="Gene3D" id="1.25.40.10">
    <property type="entry name" value="Tetratricopeptide repeat domain"/>
    <property type="match status" value="4"/>
</dbReference>
<dbReference type="GO" id="GO:0009451">
    <property type="term" value="P:RNA modification"/>
    <property type="evidence" value="ECO:0007669"/>
    <property type="project" value="InterPro"/>
</dbReference>
<sequence>MNCVWEVLGACKSGKAITQLHCHLIKTGLIQDVGFASSLADAYISFELSDNALKLIDGIPRRSAYVWNCILQRCCREKRFADALSIFPRLFSCQNTDSLTLCSGLKACSELNAIGSGQTIHSLITKLGVLNSNLFIGTRLVELYSKCGIMDDALRVFKEYHKPDIVLWTSLISGYEQNGEPKGSLTVFAELIRCNVVGPDNVTLISAVSACTQLLDMNAGRSIHGFTIRRKRSFDLSLPLVNSFLNLYAKTGALMAAEILFSITEQKDVISWGTMISCYAHNGAAKQAMDLFNQMIHRGGVEPNSVSLITTLQACEATGSILEGRKIHKLVIQKGFESSDIFLSTALIDMYMNCGCPSEAIMVFERMSKKDAIAWSSVLHGCVHNKMAQKSMTIFHDMLTLGSGIKPDSTAMVSVLTACSELGNLQQACCLHGHITKCGFKNDNFVGASLIECHAKCGGLGDAIGIFEEIKEEDKDVVIWSSMLAAYGMHGKAKESISLFSQMMTQSSTTVRPNEVTFLSILAVCSHTGLVKEGIEFFKRMVHDYTLMPESKHYSALVDLLGRKGELDESISSSIIGGMKSQGMRGDATWGALLGASRMYQNGEMGRIAAKNLFRLDPNNMGYYLLLLNIYALDGDWDGASELRASITKRGLHKMAAESVVFLN</sequence>
<dbReference type="Pfam" id="PF13041">
    <property type="entry name" value="PPR_2"/>
    <property type="match status" value="1"/>
</dbReference>
<proteinExistence type="predicted"/>
<organism evidence="3 4">
    <name type="scientific">Cuscuta europaea</name>
    <name type="common">European dodder</name>
    <dbReference type="NCBI Taxonomy" id="41803"/>
    <lineage>
        <taxon>Eukaryota</taxon>
        <taxon>Viridiplantae</taxon>
        <taxon>Streptophyta</taxon>
        <taxon>Embryophyta</taxon>
        <taxon>Tracheophyta</taxon>
        <taxon>Spermatophyta</taxon>
        <taxon>Magnoliopsida</taxon>
        <taxon>eudicotyledons</taxon>
        <taxon>Gunneridae</taxon>
        <taxon>Pentapetalae</taxon>
        <taxon>asterids</taxon>
        <taxon>lamiids</taxon>
        <taxon>Solanales</taxon>
        <taxon>Convolvulaceae</taxon>
        <taxon>Cuscuteae</taxon>
        <taxon>Cuscuta</taxon>
        <taxon>Cuscuta subgen. Cuscuta</taxon>
    </lineage>
</organism>
<dbReference type="Proteomes" id="UP001152484">
    <property type="component" value="Unassembled WGS sequence"/>
</dbReference>
<dbReference type="FunFam" id="1.25.40.10:FF:000090">
    <property type="entry name" value="Pentatricopeptide repeat-containing protein, chloroplastic"/>
    <property type="match status" value="1"/>
</dbReference>